<name>A0A0C2JCQ6_THEKT</name>
<keyword evidence="1" id="KW-1133">Transmembrane helix</keyword>
<gene>
    <name evidence="2" type="ORF">RF11_13458</name>
</gene>
<organism evidence="2 3">
    <name type="scientific">Thelohanellus kitauei</name>
    <name type="common">Myxosporean</name>
    <dbReference type="NCBI Taxonomy" id="669202"/>
    <lineage>
        <taxon>Eukaryota</taxon>
        <taxon>Metazoa</taxon>
        <taxon>Cnidaria</taxon>
        <taxon>Myxozoa</taxon>
        <taxon>Myxosporea</taxon>
        <taxon>Bivalvulida</taxon>
        <taxon>Platysporina</taxon>
        <taxon>Myxobolidae</taxon>
        <taxon>Thelohanellus</taxon>
    </lineage>
</organism>
<keyword evidence="1" id="KW-0812">Transmembrane</keyword>
<comment type="caution">
    <text evidence="2">The sequence shown here is derived from an EMBL/GenBank/DDBJ whole genome shotgun (WGS) entry which is preliminary data.</text>
</comment>
<protein>
    <submittedName>
        <fullName evidence="2">Uncharacterized protein</fullName>
    </submittedName>
</protein>
<dbReference type="AlphaFoldDB" id="A0A0C2JCQ6"/>
<feature type="transmembrane region" description="Helical" evidence="1">
    <location>
        <begin position="102"/>
        <end position="122"/>
    </location>
</feature>
<feature type="transmembrane region" description="Helical" evidence="1">
    <location>
        <begin position="71"/>
        <end position="95"/>
    </location>
</feature>
<feature type="transmembrane region" description="Helical" evidence="1">
    <location>
        <begin position="7"/>
        <end position="29"/>
    </location>
</feature>
<evidence type="ECO:0000256" key="1">
    <source>
        <dbReference type="SAM" id="Phobius"/>
    </source>
</evidence>
<accession>A0A0C2JCQ6</accession>
<keyword evidence="1" id="KW-0472">Membrane</keyword>
<keyword evidence="3" id="KW-1185">Reference proteome</keyword>
<proteinExistence type="predicted"/>
<feature type="transmembrane region" description="Helical" evidence="1">
    <location>
        <begin position="147"/>
        <end position="173"/>
    </location>
</feature>
<reference evidence="2 3" key="1">
    <citation type="journal article" date="2014" name="Genome Biol. Evol.">
        <title>The genome of the myxosporean Thelohanellus kitauei shows adaptations to nutrient acquisition within its fish host.</title>
        <authorList>
            <person name="Yang Y."/>
            <person name="Xiong J."/>
            <person name="Zhou Z."/>
            <person name="Huo F."/>
            <person name="Miao W."/>
            <person name="Ran C."/>
            <person name="Liu Y."/>
            <person name="Zhang J."/>
            <person name="Feng J."/>
            <person name="Wang M."/>
            <person name="Wang M."/>
            <person name="Wang L."/>
            <person name="Yao B."/>
        </authorList>
    </citation>
    <scope>NUCLEOTIDE SEQUENCE [LARGE SCALE GENOMIC DNA]</scope>
    <source>
        <strain evidence="2">Wuqing</strain>
    </source>
</reference>
<dbReference type="EMBL" id="JWZT01003352">
    <property type="protein sequence ID" value="KII66983.1"/>
    <property type="molecule type" value="Genomic_DNA"/>
</dbReference>
<dbReference type="Proteomes" id="UP000031668">
    <property type="component" value="Unassembled WGS sequence"/>
</dbReference>
<evidence type="ECO:0000313" key="2">
    <source>
        <dbReference type="EMBL" id="KII66983.1"/>
    </source>
</evidence>
<sequence length="177" mass="19769">MTHICSMFIFGILESLIFMSLGPFIYVMIVPSLFSICAGPPNSQTCAFFGILNLYYKDEKFEYGDTTAIRALVLICAVLMVLSALAAILGYFAGFKVLGEGIIFLTITALTCLSIAYTIQWFQSKLYGSSFLDPFPYHELRPISQNLSFPCLLACLYPTILVFFLMGLLVTYVKIPR</sequence>
<evidence type="ECO:0000313" key="3">
    <source>
        <dbReference type="Proteomes" id="UP000031668"/>
    </source>
</evidence>